<evidence type="ECO:0000313" key="4">
    <source>
        <dbReference type="EMBL" id="MXN19188.1"/>
    </source>
</evidence>
<dbReference type="GO" id="GO:0050531">
    <property type="term" value="F:mannosyl-3-phosphoglycerate phosphatase activity"/>
    <property type="evidence" value="ECO:0007669"/>
    <property type="project" value="InterPro"/>
</dbReference>
<dbReference type="GO" id="GO:0000287">
    <property type="term" value="F:magnesium ion binding"/>
    <property type="evidence" value="ECO:0007669"/>
    <property type="project" value="TreeGrafter"/>
</dbReference>
<comment type="caution">
    <text evidence="4">The sequence shown here is derived from an EMBL/GenBank/DDBJ whole genome shotgun (WGS) entry which is preliminary data.</text>
</comment>
<name>A0A6L7G6P9_9RHOB</name>
<dbReference type="Gene3D" id="3.30.980.20">
    <property type="entry name" value="Putative mannosyl-3-phosphoglycerate phosphatase, domain 2"/>
    <property type="match status" value="1"/>
</dbReference>
<dbReference type="AlphaFoldDB" id="A0A6L7G6P9"/>
<keyword evidence="2 4" id="KW-0378">Hydrolase</keyword>
<dbReference type="SFLD" id="SFLDG01142">
    <property type="entry name" value="C2.B.2:_Mannosyl-3-phosphoglyc"/>
    <property type="match status" value="1"/>
</dbReference>
<evidence type="ECO:0000256" key="3">
    <source>
        <dbReference type="ARBA" id="ARBA00022842"/>
    </source>
</evidence>
<evidence type="ECO:0000256" key="2">
    <source>
        <dbReference type="ARBA" id="ARBA00022801"/>
    </source>
</evidence>
<dbReference type="SFLD" id="SFLDG01140">
    <property type="entry name" value="C2.B:_Phosphomannomutase_and_P"/>
    <property type="match status" value="1"/>
</dbReference>
<dbReference type="SFLD" id="SFLDS00003">
    <property type="entry name" value="Haloacid_Dehalogenase"/>
    <property type="match status" value="1"/>
</dbReference>
<evidence type="ECO:0000313" key="5">
    <source>
        <dbReference type="Proteomes" id="UP000477911"/>
    </source>
</evidence>
<dbReference type="Pfam" id="PF08282">
    <property type="entry name" value="Hydrolase_3"/>
    <property type="match status" value="1"/>
</dbReference>
<dbReference type="Gene3D" id="3.40.50.1000">
    <property type="entry name" value="HAD superfamily/HAD-like"/>
    <property type="match status" value="1"/>
</dbReference>
<dbReference type="GO" id="GO:0051479">
    <property type="term" value="P:mannosylglycerate biosynthetic process"/>
    <property type="evidence" value="ECO:0007669"/>
    <property type="project" value="InterPro"/>
</dbReference>
<evidence type="ECO:0000256" key="1">
    <source>
        <dbReference type="ARBA" id="ARBA00022723"/>
    </source>
</evidence>
<protein>
    <submittedName>
        <fullName evidence="4">HAD hydrolase family protein</fullName>
    </submittedName>
</protein>
<dbReference type="GO" id="GO:0005829">
    <property type="term" value="C:cytosol"/>
    <property type="evidence" value="ECO:0007669"/>
    <property type="project" value="TreeGrafter"/>
</dbReference>
<reference evidence="4 5" key="1">
    <citation type="submission" date="2019-12" db="EMBL/GenBank/DDBJ databases">
        <authorList>
            <person name="Li M."/>
        </authorList>
    </citation>
    <scope>NUCLEOTIDE SEQUENCE [LARGE SCALE GENOMIC DNA]</scope>
    <source>
        <strain evidence="4 5">GBMRC 2024</strain>
    </source>
</reference>
<dbReference type="Proteomes" id="UP000477911">
    <property type="component" value="Unassembled WGS sequence"/>
</dbReference>
<keyword evidence="5" id="KW-1185">Reference proteome</keyword>
<dbReference type="NCBIfam" id="TIGR01486">
    <property type="entry name" value="HAD-SF-IIB-MPGP"/>
    <property type="match status" value="1"/>
</dbReference>
<keyword evidence="3" id="KW-0460">Magnesium</keyword>
<dbReference type="InterPro" id="IPR006381">
    <property type="entry name" value="HAD-SF-IIB-MPGP"/>
</dbReference>
<dbReference type="RefSeq" id="WP_160895314.1">
    <property type="nucleotide sequence ID" value="NZ_WUMU01000017.1"/>
</dbReference>
<dbReference type="InterPro" id="IPR023214">
    <property type="entry name" value="HAD_sf"/>
</dbReference>
<dbReference type="SUPFAM" id="SSF56784">
    <property type="entry name" value="HAD-like"/>
    <property type="match status" value="1"/>
</dbReference>
<gene>
    <name evidence="4" type="ORF">GR170_15200</name>
</gene>
<dbReference type="EMBL" id="WUMU01000017">
    <property type="protein sequence ID" value="MXN19188.1"/>
    <property type="molecule type" value="Genomic_DNA"/>
</dbReference>
<dbReference type="PANTHER" id="PTHR10000">
    <property type="entry name" value="PHOSPHOSERINE PHOSPHATASE"/>
    <property type="match status" value="1"/>
</dbReference>
<proteinExistence type="predicted"/>
<organism evidence="4 5">
    <name type="scientific">Pseudooceanicola albus</name>
    <dbReference type="NCBI Taxonomy" id="2692189"/>
    <lineage>
        <taxon>Bacteria</taxon>
        <taxon>Pseudomonadati</taxon>
        <taxon>Pseudomonadota</taxon>
        <taxon>Alphaproteobacteria</taxon>
        <taxon>Rhodobacterales</taxon>
        <taxon>Paracoccaceae</taxon>
        <taxon>Pseudooceanicola</taxon>
    </lineage>
</organism>
<keyword evidence="1" id="KW-0479">Metal-binding</keyword>
<dbReference type="InterPro" id="IPR036412">
    <property type="entry name" value="HAD-like_sf"/>
</dbReference>
<accession>A0A6L7G6P9</accession>
<dbReference type="PANTHER" id="PTHR10000:SF8">
    <property type="entry name" value="HAD SUPERFAMILY HYDROLASE-LIKE, TYPE 3"/>
    <property type="match status" value="1"/>
</dbReference>
<sequence length="260" mass="27486">MQHPPFIVFTDLDGTLLDHASYGWDPARPALEGLARHAIPVILASSKTGPEIAALRARMGLSRWPAIVENGAGLLPAETPAPALGPDYQRLRALLEDLPAELRAPFRGFGDLGPDGVAEDAGLSPEGAAMACRRSFSEPGLWDGDAGSEAAFIAALAERGVTARRGGRYLTLSFGGTKADRMAEIAAQYDAPRMVALGDAPNDREMLETADLGFIIGNPHGTGLPPLPGEATGQIRRSTKMGPEGWNEMIQPLLSNLTET</sequence>